<name>A0ABS1W965_9GAMM</name>
<proteinExistence type="predicted"/>
<gene>
    <name evidence="1" type="ORF">I5282_04760</name>
</gene>
<dbReference type="RefSeq" id="WP_203109137.1">
    <property type="nucleotide sequence ID" value="NZ_JADOBG010000010.1"/>
</dbReference>
<reference evidence="1 2" key="1">
    <citation type="submission" date="2020-12" db="EMBL/GenBank/DDBJ databases">
        <title>WGS of Legionella: environmental sample.</title>
        <authorList>
            <person name="Cristino S."/>
            <person name="Girolamini L."/>
            <person name="Salaris S."/>
            <person name="Pascale M.R."/>
            <person name="Mazzotta M."/>
            <person name="Orsini M."/>
            <person name="Grottola A."/>
        </authorList>
    </citation>
    <scope>NUCLEOTIDE SEQUENCE [LARGE SCALE GENOMIC DNA]</scope>
    <source>
        <strain evidence="1 2">30cs62</strain>
    </source>
</reference>
<protein>
    <recommendedName>
        <fullName evidence="3">Dot/Icm secretion system substrate</fullName>
    </recommendedName>
</protein>
<dbReference type="EMBL" id="JADWVN010000007">
    <property type="protein sequence ID" value="MBL7525884.1"/>
    <property type="molecule type" value="Genomic_DNA"/>
</dbReference>
<evidence type="ECO:0008006" key="3">
    <source>
        <dbReference type="Google" id="ProtNLM"/>
    </source>
</evidence>
<keyword evidence="2" id="KW-1185">Reference proteome</keyword>
<dbReference type="Proteomes" id="UP000809910">
    <property type="component" value="Unassembled WGS sequence"/>
</dbReference>
<evidence type="ECO:0000313" key="1">
    <source>
        <dbReference type="EMBL" id="MBL7525884.1"/>
    </source>
</evidence>
<evidence type="ECO:0000313" key="2">
    <source>
        <dbReference type="Proteomes" id="UP000809910"/>
    </source>
</evidence>
<organism evidence="1 2">
    <name type="scientific">Legionella bononiensis</name>
    <dbReference type="NCBI Taxonomy" id="2793102"/>
    <lineage>
        <taxon>Bacteria</taxon>
        <taxon>Pseudomonadati</taxon>
        <taxon>Pseudomonadota</taxon>
        <taxon>Gammaproteobacteria</taxon>
        <taxon>Legionellales</taxon>
        <taxon>Legionellaceae</taxon>
        <taxon>Legionella</taxon>
    </lineage>
</organism>
<comment type="caution">
    <text evidence="1">The sequence shown here is derived from an EMBL/GenBank/DDBJ whole genome shotgun (WGS) entry which is preliminary data.</text>
</comment>
<accession>A0ABS1W965</accession>
<sequence length="108" mass="11744">MSNASDGNLKYGDNRYGFHISTSAEKAGVPSEFVHQKVLAPVKGLHDKTERALSLRPDDPDYQFAVKLLADCAIGVQNGLDNKIVNQSEAAQYEQDENVSTSYTSPGL</sequence>